<organism evidence="3 4">
    <name type="scientific">Amycolatopsis japonica</name>
    <dbReference type="NCBI Taxonomy" id="208439"/>
    <lineage>
        <taxon>Bacteria</taxon>
        <taxon>Bacillati</taxon>
        <taxon>Actinomycetota</taxon>
        <taxon>Actinomycetes</taxon>
        <taxon>Pseudonocardiales</taxon>
        <taxon>Pseudonocardiaceae</taxon>
        <taxon>Amycolatopsis</taxon>
        <taxon>Amycolatopsis japonica group</taxon>
    </lineage>
</organism>
<reference evidence="3 4" key="1">
    <citation type="journal article" date="2014" name="J. Biotechnol.">
        <title>Complete genome sequence of the actinobacterium Amycolatopsis japonica MG417-CF17(T) (=DSM 44213T) producing (S,S)-N,N'-ethylenediaminedisuccinic acid.</title>
        <authorList>
            <person name="Stegmann E."/>
            <person name="Albersmeier A."/>
            <person name="Spohn M."/>
            <person name="Gert H."/>
            <person name="Weber T."/>
            <person name="Wohlleben W."/>
            <person name="Kalinowski J."/>
            <person name="Ruckert C."/>
        </authorList>
    </citation>
    <scope>NUCLEOTIDE SEQUENCE [LARGE SCALE GENOMIC DNA]</scope>
    <source>
        <strain evidence="4">MG417-CF17 (DSM 44213)</strain>
    </source>
</reference>
<name>A0A075UQC4_9PSEU</name>
<sequence length="208" mass="20896">MSRRLGKLSAGVATTGIVLGAVAVLTAGTAAAATTYATGTVAYMCNFPGIGQQQLDVKANFVGPDSVASGGTATPSSVGGTATINATINALLNAANYDGVRGKANMPITATNATPTSATVTNLDVPTQINPYVPGPRSFNIVQDAGTSVPTLTAGAPGSGVISLGTTINAPLDFHKKDGTWTAWNFNCTVKNTNPAQNRAFSPAIPIT</sequence>
<proteinExistence type="predicted"/>
<evidence type="ECO:0000313" key="3">
    <source>
        <dbReference type="EMBL" id="AIG74679.1"/>
    </source>
</evidence>
<protein>
    <submittedName>
        <fullName evidence="3">Conserved putative secreted protein</fullName>
    </submittedName>
</protein>
<feature type="signal peptide" evidence="1">
    <location>
        <begin position="1"/>
        <end position="32"/>
    </location>
</feature>
<evidence type="ECO:0000256" key="1">
    <source>
        <dbReference type="SAM" id="SignalP"/>
    </source>
</evidence>
<dbReference type="HOGENOM" id="CLU_1318693_0_0_11"/>
<dbReference type="STRING" id="208439.AJAP_08900"/>
<dbReference type="Pfam" id="PF20611">
    <property type="entry name" value="DUF6801"/>
    <property type="match status" value="1"/>
</dbReference>
<dbReference type="Proteomes" id="UP000028492">
    <property type="component" value="Chromosome"/>
</dbReference>
<dbReference type="InterPro" id="IPR046542">
    <property type="entry name" value="DUF6801"/>
</dbReference>
<dbReference type="AlphaFoldDB" id="A0A075UQC4"/>
<keyword evidence="1" id="KW-0732">Signal</keyword>
<keyword evidence="4" id="KW-1185">Reference proteome</keyword>
<feature type="domain" description="DUF6801" evidence="2">
    <location>
        <begin position="43"/>
        <end position="201"/>
    </location>
</feature>
<dbReference type="EMBL" id="CP008953">
    <property type="protein sequence ID" value="AIG74679.1"/>
    <property type="molecule type" value="Genomic_DNA"/>
</dbReference>
<feature type="chain" id="PRO_5001710019" evidence="1">
    <location>
        <begin position="33"/>
        <end position="208"/>
    </location>
</feature>
<evidence type="ECO:0000313" key="4">
    <source>
        <dbReference type="Proteomes" id="UP000028492"/>
    </source>
</evidence>
<dbReference type="RefSeq" id="WP_016336411.1">
    <property type="nucleotide sequence ID" value="NZ_CP008953.1"/>
</dbReference>
<evidence type="ECO:0000259" key="2">
    <source>
        <dbReference type="Pfam" id="PF20611"/>
    </source>
</evidence>
<dbReference type="KEGG" id="aja:AJAP_08900"/>
<accession>A0A075UQC4</accession>
<gene>
    <name evidence="3" type="ORF">AJAP_08900</name>
</gene>